<feature type="transmembrane region" description="Helical" evidence="1">
    <location>
        <begin position="14"/>
        <end position="33"/>
    </location>
</feature>
<evidence type="ECO:0000313" key="3">
    <source>
        <dbReference type="EMBL" id="WGW11348.1"/>
    </source>
</evidence>
<feature type="transmembrane region" description="Helical" evidence="1">
    <location>
        <begin position="209"/>
        <end position="227"/>
    </location>
</feature>
<dbReference type="InterPro" id="IPR003675">
    <property type="entry name" value="Rce1/LyrA-like_dom"/>
</dbReference>
<feature type="transmembrane region" description="Helical" evidence="1">
    <location>
        <begin position="122"/>
        <end position="143"/>
    </location>
</feature>
<gene>
    <name evidence="3" type="ORF">LWF01_14815</name>
</gene>
<feature type="transmembrane region" description="Helical" evidence="1">
    <location>
        <begin position="86"/>
        <end position="110"/>
    </location>
</feature>
<dbReference type="RefSeq" id="WP_349638135.1">
    <property type="nucleotide sequence ID" value="NZ_CP090958.1"/>
</dbReference>
<keyword evidence="1" id="KW-0812">Transmembrane</keyword>
<reference evidence="3 4" key="1">
    <citation type="submission" date="2023-05" db="EMBL/GenBank/DDBJ databases">
        <title>Lithophilousrod everest ZFBP1038 complete genpme.</title>
        <authorList>
            <person name="Tian M."/>
        </authorList>
    </citation>
    <scope>NUCLEOTIDE SEQUENCE [LARGE SCALE GENOMIC DNA]</scope>
    <source>
        <strain evidence="3 4">ZFBP1038</strain>
    </source>
</reference>
<name>A0ABY8QQS3_9MICO</name>
<feature type="transmembrane region" description="Helical" evidence="1">
    <location>
        <begin position="45"/>
        <end position="66"/>
    </location>
</feature>
<proteinExistence type="predicted"/>
<dbReference type="PANTHER" id="PTHR36435">
    <property type="entry name" value="SLR1288 PROTEIN"/>
    <property type="match status" value="1"/>
</dbReference>
<evidence type="ECO:0000259" key="2">
    <source>
        <dbReference type="Pfam" id="PF02517"/>
    </source>
</evidence>
<dbReference type="InterPro" id="IPR052710">
    <property type="entry name" value="CAAX_protease"/>
</dbReference>
<keyword evidence="4" id="KW-1185">Reference proteome</keyword>
<protein>
    <submittedName>
        <fullName evidence="3">Type II CAAX endopeptidase family protein</fullName>
    </submittedName>
</protein>
<dbReference type="PANTHER" id="PTHR36435:SF1">
    <property type="entry name" value="CAAX AMINO TERMINAL PROTEASE FAMILY PROTEIN"/>
    <property type="match status" value="1"/>
</dbReference>
<feature type="domain" description="CAAX prenyl protease 2/Lysostaphin resistance protein A-like" evidence="2">
    <location>
        <begin position="132"/>
        <end position="219"/>
    </location>
</feature>
<dbReference type="Pfam" id="PF02517">
    <property type="entry name" value="Rce1-like"/>
    <property type="match status" value="1"/>
</dbReference>
<keyword evidence="1" id="KW-0472">Membrane</keyword>
<dbReference type="Proteomes" id="UP001209083">
    <property type="component" value="Chromosome"/>
</dbReference>
<organism evidence="3 4">
    <name type="scientific">Saxibacter everestensis</name>
    <dbReference type="NCBI Taxonomy" id="2909229"/>
    <lineage>
        <taxon>Bacteria</taxon>
        <taxon>Bacillati</taxon>
        <taxon>Actinomycetota</taxon>
        <taxon>Actinomycetes</taxon>
        <taxon>Micrococcales</taxon>
        <taxon>Brevibacteriaceae</taxon>
        <taxon>Saxibacter</taxon>
    </lineage>
</organism>
<sequence>MTIDQRETLVRRPAWLEIIIGVATLAVVGYGGTSLLLDIPGLTPGVAGVIAGVMSGAAAFAAFALAAAVRVRQWDVFGVRRTTPKWLLLGVAGGVIALIAKLILVPLFIALTNAPTDTQADYAASSQGGPLLLVLSIFALVVLTPIGEEFLFRGVIFTGLARYAPWVATLGSAAIFAIMHGINVVLPAAFIVGILAAELRRRSGSVWPGVVVHAVNNLIGVAAYALLPS</sequence>
<accession>A0ABY8QQS3</accession>
<keyword evidence="1" id="KW-1133">Transmembrane helix</keyword>
<feature type="transmembrane region" description="Helical" evidence="1">
    <location>
        <begin position="174"/>
        <end position="197"/>
    </location>
</feature>
<evidence type="ECO:0000256" key="1">
    <source>
        <dbReference type="SAM" id="Phobius"/>
    </source>
</evidence>
<evidence type="ECO:0000313" key="4">
    <source>
        <dbReference type="Proteomes" id="UP001209083"/>
    </source>
</evidence>
<dbReference type="EMBL" id="CP090958">
    <property type="protein sequence ID" value="WGW11348.1"/>
    <property type="molecule type" value="Genomic_DNA"/>
</dbReference>